<evidence type="ECO:0000313" key="3">
    <source>
        <dbReference type="Proteomes" id="UP000053144"/>
    </source>
</evidence>
<reference evidence="3" key="1">
    <citation type="journal article" date="2015" name="Proc. Natl. Acad. Sci. U.S.A.">
        <title>Genome sequencing of adzuki bean (Vigna angularis) provides insight into high starch and low fat accumulation and domestication.</title>
        <authorList>
            <person name="Yang K."/>
            <person name="Tian Z."/>
            <person name="Chen C."/>
            <person name="Luo L."/>
            <person name="Zhao B."/>
            <person name="Wang Z."/>
            <person name="Yu L."/>
            <person name="Li Y."/>
            <person name="Sun Y."/>
            <person name="Li W."/>
            <person name="Chen Y."/>
            <person name="Li Y."/>
            <person name="Zhang Y."/>
            <person name="Ai D."/>
            <person name="Zhao J."/>
            <person name="Shang C."/>
            <person name="Ma Y."/>
            <person name="Wu B."/>
            <person name="Wang M."/>
            <person name="Gao L."/>
            <person name="Sun D."/>
            <person name="Zhang P."/>
            <person name="Guo F."/>
            <person name="Wang W."/>
            <person name="Li Y."/>
            <person name="Wang J."/>
            <person name="Varshney R.K."/>
            <person name="Wang J."/>
            <person name="Ling H.Q."/>
            <person name="Wan P."/>
        </authorList>
    </citation>
    <scope>NUCLEOTIDE SEQUENCE</scope>
    <source>
        <strain evidence="3">cv. Jingnong 6</strain>
    </source>
</reference>
<name>A0A0L9U6U8_PHAAN</name>
<dbReference type="AlphaFoldDB" id="A0A0L9U6U8"/>
<evidence type="ECO:0000256" key="1">
    <source>
        <dbReference type="SAM" id="MobiDB-lite"/>
    </source>
</evidence>
<organism evidence="2 3">
    <name type="scientific">Phaseolus angularis</name>
    <name type="common">Azuki bean</name>
    <name type="synonym">Vigna angularis</name>
    <dbReference type="NCBI Taxonomy" id="3914"/>
    <lineage>
        <taxon>Eukaryota</taxon>
        <taxon>Viridiplantae</taxon>
        <taxon>Streptophyta</taxon>
        <taxon>Embryophyta</taxon>
        <taxon>Tracheophyta</taxon>
        <taxon>Spermatophyta</taxon>
        <taxon>Magnoliopsida</taxon>
        <taxon>eudicotyledons</taxon>
        <taxon>Gunneridae</taxon>
        <taxon>Pentapetalae</taxon>
        <taxon>rosids</taxon>
        <taxon>fabids</taxon>
        <taxon>Fabales</taxon>
        <taxon>Fabaceae</taxon>
        <taxon>Papilionoideae</taxon>
        <taxon>50 kb inversion clade</taxon>
        <taxon>NPAAA clade</taxon>
        <taxon>indigoferoid/millettioid clade</taxon>
        <taxon>Phaseoleae</taxon>
        <taxon>Vigna</taxon>
    </lineage>
</organism>
<dbReference type="Proteomes" id="UP000053144">
    <property type="component" value="Chromosome 3"/>
</dbReference>
<dbReference type="Gramene" id="KOM38471">
    <property type="protein sequence ID" value="KOM38471"/>
    <property type="gene ID" value="LR48_Vigan03g185300"/>
</dbReference>
<sequence>MMAMKAEKEEGENDRAPLHIDVNDKYFDVNKDVHQKTLVHLADMSAFDVAEDDIEDVEEDNENKGTPFYLSSSPKPASTVGEVNVEK</sequence>
<dbReference type="EMBL" id="CM003373">
    <property type="protein sequence ID" value="KOM38471.1"/>
    <property type="molecule type" value="Genomic_DNA"/>
</dbReference>
<gene>
    <name evidence="2" type="ORF">LR48_Vigan03g185300</name>
</gene>
<proteinExistence type="predicted"/>
<feature type="region of interest" description="Disordered" evidence="1">
    <location>
        <begin position="53"/>
        <end position="87"/>
    </location>
</feature>
<protein>
    <submittedName>
        <fullName evidence="2">Uncharacterized protein</fullName>
    </submittedName>
</protein>
<accession>A0A0L9U6U8</accession>
<evidence type="ECO:0000313" key="2">
    <source>
        <dbReference type="EMBL" id="KOM38471.1"/>
    </source>
</evidence>